<dbReference type="SUPFAM" id="SSF52047">
    <property type="entry name" value="RNI-like"/>
    <property type="match status" value="1"/>
</dbReference>
<dbReference type="AlphaFoldDB" id="A0A8C6WI12"/>
<dbReference type="InterPro" id="IPR051261">
    <property type="entry name" value="NLR"/>
</dbReference>
<keyword evidence="2" id="KW-0963">Cytoplasm</keyword>
<protein>
    <recommendedName>
        <fullName evidence="7">NACHT domain-containing protein</fullName>
    </recommendedName>
</protein>
<evidence type="ECO:0000313" key="9">
    <source>
        <dbReference type="Proteomes" id="UP000694523"/>
    </source>
</evidence>
<dbReference type="Gene3D" id="3.80.10.10">
    <property type="entry name" value="Ribonuclease Inhibitor"/>
    <property type="match status" value="1"/>
</dbReference>
<evidence type="ECO:0000313" key="8">
    <source>
        <dbReference type="Ensembl" id="ENSNMLP00000008810.1"/>
    </source>
</evidence>
<dbReference type="PROSITE" id="PS50837">
    <property type="entry name" value="NACHT"/>
    <property type="match status" value="1"/>
</dbReference>
<evidence type="ECO:0000256" key="1">
    <source>
        <dbReference type="ARBA" id="ARBA00004496"/>
    </source>
</evidence>
<dbReference type="Ensembl" id="ENSNMLT00000009992.1">
    <property type="protein sequence ID" value="ENSNMLP00000008810.1"/>
    <property type="gene ID" value="ENSNMLG00000006200.1"/>
</dbReference>
<keyword evidence="3" id="KW-0433">Leucine-rich repeat</keyword>
<proteinExistence type="predicted"/>
<dbReference type="InterPro" id="IPR041075">
    <property type="entry name" value="NOD1/2_WH"/>
</dbReference>
<keyword evidence="6" id="KW-0067">ATP-binding</keyword>
<dbReference type="InterPro" id="IPR007111">
    <property type="entry name" value="NACHT_NTPase"/>
</dbReference>
<evidence type="ECO:0000256" key="2">
    <source>
        <dbReference type="ARBA" id="ARBA00022490"/>
    </source>
</evidence>
<reference evidence="8" key="1">
    <citation type="submission" date="2025-08" db="UniProtKB">
        <authorList>
            <consortium name="Ensembl"/>
        </authorList>
    </citation>
    <scope>IDENTIFICATION</scope>
</reference>
<name>A0A8C6WI12_9GOBI</name>
<keyword evidence="4" id="KW-0677">Repeat</keyword>
<evidence type="ECO:0000256" key="3">
    <source>
        <dbReference type="ARBA" id="ARBA00022614"/>
    </source>
</evidence>
<evidence type="ECO:0000256" key="6">
    <source>
        <dbReference type="ARBA" id="ARBA00022840"/>
    </source>
</evidence>
<dbReference type="InterPro" id="IPR027417">
    <property type="entry name" value="P-loop_NTPase"/>
</dbReference>
<dbReference type="PANTHER" id="PTHR24106">
    <property type="entry name" value="NACHT, LRR AND CARD DOMAINS-CONTAINING"/>
    <property type="match status" value="1"/>
</dbReference>
<dbReference type="Gene3D" id="3.40.50.300">
    <property type="entry name" value="P-loop containing nucleotide triphosphate hydrolases"/>
    <property type="match status" value="1"/>
</dbReference>
<keyword evidence="5" id="KW-0547">Nucleotide-binding</keyword>
<organism evidence="8 9">
    <name type="scientific">Neogobius melanostomus</name>
    <name type="common">round goby</name>
    <dbReference type="NCBI Taxonomy" id="47308"/>
    <lineage>
        <taxon>Eukaryota</taxon>
        <taxon>Metazoa</taxon>
        <taxon>Chordata</taxon>
        <taxon>Craniata</taxon>
        <taxon>Vertebrata</taxon>
        <taxon>Euteleostomi</taxon>
        <taxon>Actinopterygii</taxon>
        <taxon>Neopterygii</taxon>
        <taxon>Teleostei</taxon>
        <taxon>Neoteleostei</taxon>
        <taxon>Acanthomorphata</taxon>
        <taxon>Gobiaria</taxon>
        <taxon>Gobiiformes</taxon>
        <taxon>Gobioidei</taxon>
        <taxon>Gobiidae</taxon>
        <taxon>Benthophilinae</taxon>
        <taxon>Neogobiini</taxon>
        <taxon>Neogobius</taxon>
    </lineage>
</organism>
<keyword evidence="9" id="KW-1185">Reference proteome</keyword>
<dbReference type="GO" id="GO:0005737">
    <property type="term" value="C:cytoplasm"/>
    <property type="evidence" value="ECO:0007669"/>
    <property type="project" value="UniProtKB-SubCell"/>
</dbReference>
<dbReference type="Proteomes" id="UP000694523">
    <property type="component" value="Unplaced"/>
</dbReference>
<dbReference type="Pfam" id="PF17776">
    <property type="entry name" value="NLRC4_HD2"/>
    <property type="match status" value="1"/>
</dbReference>
<comment type="subcellular location">
    <subcellularLocation>
        <location evidence="1">Cytoplasm</location>
    </subcellularLocation>
</comment>
<dbReference type="InterPro" id="IPR041267">
    <property type="entry name" value="NLRP_HD2"/>
</dbReference>
<evidence type="ECO:0000256" key="5">
    <source>
        <dbReference type="ARBA" id="ARBA00022741"/>
    </source>
</evidence>
<dbReference type="Pfam" id="PF17779">
    <property type="entry name" value="WHD_NOD2"/>
    <property type="match status" value="1"/>
</dbReference>
<feature type="domain" description="NACHT" evidence="7">
    <location>
        <begin position="55"/>
        <end position="188"/>
    </location>
</feature>
<evidence type="ECO:0000256" key="4">
    <source>
        <dbReference type="ARBA" id="ARBA00022737"/>
    </source>
</evidence>
<dbReference type="Pfam" id="PF05729">
    <property type="entry name" value="NACHT"/>
    <property type="match status" value="1"/>
</dbReference>
<dbReference type="InterPro" id="IPR032675">
    <property type="entry name" value="LRR_dom_sf"/>
</dbReference>
<sequence>MVARTRLSTFLHMLNKSHFRYIFFGFTEKDTLSDCLTIKCTDIFKALPEEQQPIRRVLTCGVAGVGKTFSIQKFTLDWAQGSENQQLDLVVPLSFRELNLFSRGSYSLLELIHLFYPALKELTAHTLANSKVLFIFDGLDERRRPLNRFCKAICEVTQKSKVSTLFMNLIKGNLLPTAQIWITSRPAAANQISAEFIDRVTEVRGFITDQQKEQYFTKRFIDQQQCKTVLSHIRTSHSLYAMCQVPIFSWLTATVLDYMLRTEQQEELPQTLTDLYAHFLISEEFSGEGRGLTGADRDRLLKLGQLAFEQLEKGNIMFYKKDLKKVGLNVTNAVVQAGVCSEIFKRDRTIFNKSIYCFIHLSVQEFLAAVYLMQSFMNLEVMKWVLGSESQPATVNIFLREVLKKSLLSKNGHLDLVVRFLHGLCLDSNLKLLQGLFGPVEINQEMRAKVIDNLKKMNVKDVSADRNINLIHCLMEMKYHNLQEEIQGILKSKRDSSMKLSDIQCSALAYMLQTSEEVIDELDMRSYDVSQHGRERLVPAVRNYVNSEILASALRSDSSHLRELEMTPHKESVLKILCSGLESPNCRLEALRSTQILFALNKY</sequence>
<accession>A0A8C6WI12</accession>
<dbReference type="GO" id="GO:0005524">
    <property type="term" value="F:ATP binding"/>
    <property type="evidence" value="ECO:0007669"/>
    <property type="project" value="UniProtKB-KW"/>
</dbReference>
<evidence type="ECO:0000259" key="7">
    <source>
        <dbReference type="PROSITE" id="PS50837"/>
    </source>
</evidence>
<reference evidence="8" key="2">
    <citation type="submission" date="2025-09" db="UniProtKB">
        <authorList>
            <consortium name="Ensembl"/>
        </authorList>
    </citation>
    <scope>IDENTIFICATION</scope>
</reference>